<evidence type="ECO:0000256" key="1">
    <source>
        <dbReference type="SAM" id="Coils"/>
    </source>
</evidence>
<dbReference type="RefSeq" id="WP_406793855.1">
    <property type="nucleotide sequence ID" value="NZ_JBJHZX010000037.1"/>
</dbReference>
<evidence type="ECO:0000313" key="3">
    <source>
        <dbReference type="Proteomes" id="UP001623660"/>
    </source>
</evidence>
<evidence type="ECO:0000313" key="2">
    <source>
        <dbReference type="EMBL" id="MFL0197750.1"/>
    </source>
</evidence>
<dbReference type="Proteomes" id="UP001623660">
    <property type="component" value="Unassembled WGS sequence"/>
</dbReference>
<feature type="coiled-coil region" evidence="1">
    <location>
        <begin position="65"/>
        <end position="92"/>
    </location>
</feature>
<keyword evidence="3" id="KW-1185">Reference proteome</keyword>
<comment type="caution">
    <text evidence="2">The sequence shown here is derived from an EMBL/GenBank/DDBJ whole genome shotgun (WGS) entry which is preliminary data.</text>
</comment>
<accession>A0ABW8SP81</accession>
<proteinExistence type="predicted"/>
<keyword evidence="1" id="KW-0175">Coiled coil</keyword>
<name>A0ABW8SP81_9CLOT</name>
<protein>
    <submittedName>
        <fullName evidence="2">Uncharacterized protein</fullName>
    </submittedName>
</protein>
<organism evidence="2 3">
    <name type="scientific">Candidatus Clostridium eludens</name>
    <dbReference type="NCBI Taxonomy" id="3381663"/>
    <lineage>
        <taxon>Bacteria</taxon>
        <taxon>Bacillati</taxon>
        <taxon>Bacillota</taxon>
        <taxon>Clostridia</taxon>
        <taxon>Eubacteriales</taxon>
        <taxon>Clostridiaceae</taxon>
        <taxon>Clostridium</taxon>
    </lineage>
</organism>
<reference evidence="2 3" key="1">
    <citation type="submission" date="2024-11" db="EMBL/GenBank/DDBJ databases">
        <authorList>
            <person name="Heng Y.C."/>
            <person name="Lim A.C.H."/>
            <person name="Lee J.K.Y."/>
            <person name="Kittelmann S."/>
        </authorList>
    </citation>
    <scope>NUCLEOTIDE SEQUENCE [LARGE SCALE GENOMIC DNA]</scope>
    <source>
        <strain evidence="2 3">WILCCON 0269</strain>
    </source>
</reference>
<sequence>MLEAILKDLKFNPTDILNINITDELENIIKNKTDAKVYGLKSPDGRRNQCQNPLAQQTIQFQSQIAQQQATISIVQTQNAELQQRINTIQNTVQTGQDTNIQLVQ</sequence>
<gene>
    <name evidence="2" type="ORF">ACJDU8_19580</name>
</gene>
<dbReference type="EMBL" id="JBJHZX010000037">
    <property type="protein sequence ID" value="MFL0197750.1"/>
    <property type="molecule type" value="Genomic_DNA"/>
</dbReference>